<evidence type="ECO:0000313" key="3">
    <source>
        <dbReference type="EMBL" id="HIJ99483.1"/>
    </source>
</evidence>
<sequence>MKAVLGPYPPPYAGTELVVREEFEELGRDGFLIGTSIIPVELDDRILIRRSRFVINGPALIYQIMRRRRQIDSISAHFATTFGYVARIAKILFDIPYTVTCHGTDALINLKRKPHSYFTRKALQGADTVYAVSESVKDSLLIGGVPESKIELVHRKIGKAFSGKKVKRKNQVIFVGSVHHIKGLDTLLTAFAEFSKKNTNFSLKIVGRIADPHYLKLLKNLSEELRISEKVHFVGEMPHDHLPRYLNESKLFVMPSRSEGYGRALDEALSCGLPAVATNVGGLPEVAKGRNCILVEPELPGQMANAMQRALKGREHK</sequence>
<dbReference type="Pfam" id="PF13439">
    <property type="entry name" value="Glyco_transf_4"/>
    <property type="match status" value="1"/>
</dbReference>
<dbReference type="Pfam" id="PF00534">
    <property type="entry name" value="Glycos_transf_1"/>
    <property type="match status" value="1"/>
</dbReference>
<evidence type="ECO:0000259" key="1">
    <source>
        <dbReference type="Pfam" id="PF00534"/>
    </source>
</evidence>
<feature type="domain" description="Glycosyl transferase family 1" evidence="1">
    <location>
        <begin position="162"/>
        <end position="316"/>
    </location>
</feature>
<feature type="domain" description="Glycosyltransferase subfamily 4-like N-terminal" evidence="2">
    <location>
        <begin position="46"/>
        <end position="155"/>
    </location>
</feature>
<dbReference type="EMBL" id="DVAD01000007">
    <property type="protein sequence ID" value="HIJ99483.1"/>
    <property type="molecule type" value="Genomic_DNA"/>
</dbReference>
<dbReference type="Gene3D" id="3.40.50.2000">
    <property type="entry name" value="Glycogen Phosphorylase B"/>
    <property type="match status" value="2"/>
</dbReference>
<gene>
    <name evidence="3" type="ORF">H1011_01505</name>
</gene>
<organism evidence="3 4">
    <name type="scientific">Candidatus Undinarchaeum marinum</name>
    <dbReference type="NCBI Taxonomy" id="2756141"/>
    <lineage>
        <taxon>Archaea</taxon>
        <taxon>Candidatus Undinarchaeota</taxon>
        <taxon>Candidatus Undinarchaeia</taxon>
        <taxon>Candidatus Undinarchaeales</taxon>
        <taxon>Candidatus Undinarchaeaceae</taxon>
        <taxon>Candidatus Undinarchaeum</taxon>
    </lineage>
</organism>
<evidence type="ECO:0000313" key="4">
    <source>
        <dbReference type="Proteomes" id="UP000604391"/>
    </source>
</evidence>
<dbReference type="AlphaFoldDB" id="A0A832XFT7"/>
<evidence type="ECO:0000259" key="2">
    <source>
        <dbReference type="Pfam" id="PF13439"/>
    </source>
</evidence>
<comment type="caution">
    <text evidence="3">The sequence shown here is derived from an EMBL/GenBank/DDBJ whole genome shotgun (WGS) entry which is preliminary data.</text>
</comment>
<proteinExistence type="predicted"/>
<dbReference type="InterPro" id="IPR028098">
    <property type="entry name" value="Glyco_trans_4-like_N"/>
</dbReference>
<keyword evidence="4" id="KW-1185">Reference proteome</keyword>
<accession>A0A832XFT7</accession>
<reference evidence="3 4" key="1">
    <citation type="journal article" name="Nat. Commun.">
        <title>Undinarchaeota illuminate DPANN phylogeny and the impact of gene transfer on archaeal evolution.</title>
        <authorList>
            <person name="Dombrowski N."/>
            <person name="Williams T.A."/>
            <person name="Sun J."/>
            <person name="Woodcroft B.J."/>
            <person name="Lee J.H."/>
            <person name="Minh B.Q."/>
            <person name="Rinke C."/>
            <person name="Spang A."/>
        </authorList>
    </citation>
    <scope>NUCLEOTIDE SEQUENCE [LARGE SCALE GENOMIC DNA]</scope>
    <source>
        <strain evidence="3">MAG_bin17</strain>
    </source>
</reference>
<dbReference type="SUPFAM" id="SSF53756">
    <property type="entry name" value="UDP-Glycosyltransferase/glycogen phosphorylase"/>
    <property type="match status" value="1"/>
</dbReference>
<dbReference type="Proteomes" id="UP000604391">
    <property type="component" value="Unassembled WGS sequence"/>
</dbReference>
<name>A0A832XFT7_9ARCH</name>
<dbReference type="GO" id="GO:0016757">
    <property type="term" value="F:glycosyltransferase activity"/>
    <property type="evidence" value="ECO:0007669"/>
    <property type="project" value="InterPro"/>
</dbReference>
<protein>
    <submittedName>
        <fullName evidence="3">Glycosyltransferase</fullName>
    </submittedName>
</protein>
<dbReference type="InterPro" id="IPR001296">
    <property type="entry name" value="Glyco_trans_1"/>
</dbReference>
<dbReference type="PANTHER" id="PTHR12526">
    <property type="entry name" value="GLYCOSYLTRANSFERASE"/>
    <property type="match status" value="1"/>
</dbReference>